<keyword evidence="4" id="KW-1185">Reference proteome</keyword>
<dbReference type="Proteomes" id="UP000784294">
    <property type="component" value="Unassembled WGS sequence"/>
</dbReference>
<dbReference type="OrthoDB" id="88467at2759"/>
<proteinExistence type="predicted"/>
<evidence type="ECO:0000256" key="1">
    <source>
        <dbReference type="SAM" id="Coils"/>
    </source>
</evidence>
<evidence type="ECO:0000313" key="4">
    <source>
        <dbReference type="Proteomes" id="UP000784294"/>
    </source>
</evidence>
<feature type="region of interest" description="Disordered" evidence="2">
    <location>
        <begin position="22"/>
        <end position="59"/>
    </location>
</feature>
<keyword evidence="1" id="KW-0175">Coiled coil</keyword>
<gene>
    <name evidence="3" type="ORF">PXEA_LOCUS2933</name>
</gene>
<organism evidence="3 4">
    <name type="scientific">Protopolystoma xenopodis</name>
    <dbReference type="NCBI Taxonomy" id="117903"/>
    <lineage>
        <taxon>Eukaryota</taxon>
        <taxon>Metazoa</taxon>
        <taxon>Spiralia</taxon>
        <taxon>Lophotrochozoa</taxon>
        <taxon>Platyhelminthes</taxon>
        <taxon>Monogenea</taxon>
        <taxon>Polyopisthocotylea</taxon>
        <taxon>Polystomatidea</taxon>
        <taxon>Polystomatidae</taxon>
        <taxon>Protopolystoma</taxon>
    </lineage>
</organism>
<feature type="coiled-coil region" evidence="1">
    <location>
        <begin position="116"/>
        <end position="179"/>
    </location>
</feature>
<protein>
    <submittedName>
        <fullName evidence="3">Uncharacterized protein</fullName>
    </submittedName>
</protein>
<dbReference type="EMBL" id="CAAALY010006474">
    <property type="protein sequence ID" value="VEL09493.1"/>
    <property type="molecule type" value="Genomic_DNA"/>
</dbReference>
<comment type="caution">
    <text evidence="3">The sequence shown here is derived from an EMBL/GenBank/DDBJ whole genome shotgun (WGS) entry which is preliminary data.</text>
</comment>
<feature type="region of interest" description="Disordered" evidence="2">
    <location>
        <begin position="250"/>
        <end position="279"/>
    </location>
</feature>
<reference evidence="3" key="1">
    <citation type="submission" date="2018-11" db="EMBL/GenBank/DDBJ databases">
        <authorList>
            <consortium name="Pathogen Informatics"/>
        </authorList>
    </citation>
    <scope>NUCLEOTIDE SEQUENCE</scope>
</reference>
<feature type="compositionally biased region" description="Basic and acidic residues" evidence="2">
    <location>
        <begin position="266"/>
        <end position="279"/>
    </location>
</feature>
<sequence>MVELDINGAEVVLAGQPLGEDLDILEDNGEDSSSSQLDDYPGGGFGRNSRRRSGAAKTGFPSTRLSEVWVNISQWQGPPCGPMHSPCSQRPPAIICRPHEARAECACSTPLQISRIMQQLQNRMQETEEITQIEEEKEDKEMLLEGQEERGIRSESRTRQILRERIQQLAQEAERRACEDITQNLRYQKKISAPTQSDHGGDISAGDQLQHDVPSQALMNLGSANDGTIQTHRTKGLEEAVNSLTLPIANSAAVRPSEGDGTENAENPREPEYIPRQRPVEFKGNTVLSYLNQLTNA</sequence>
<dbReference type="AlphaFoldDB" id="A0A3S5BML2"/>
<accession>A0A3S5BML2</accession>
<evidence type="ECO:0000313" key="3">
    <source>
        <dbReference type="EMBL" id="VEL09493.1"/>
    </source>
</evidence>
<evidence type="ECO:0000256" key="2">
    <source>
        <dbReference type="SAM" id="MobiDB-lite"/>
    </source>
</evidence>
<name>A0A3S5BML2_9PLAT</name>